<accession>A0ACC6PHK0</accession>
<dbReference type="EMBL" id="JBBKAR010000053">
    <property type="protein sequence ID" value="MEJ8306374.1"/>
    <property type="molecule type" value="Genomic_DNA"/>
</dbReference>
<keyword evidence="2" id="KW-1185">Reference proteome</keyword>
<gene>
    <name evidence="1" type="ORF">WKI47_20915</name>
</gene>
<dbReference type="Proteomes" id="UP001380953">
    <property type="component" value="Unassembled WGS sequence"/>
</dbReference>
<evidence type="ECO:0000313" key="2">
    <source>
        <dbReference type="Proteomes" id="UP001380953"/>
    </source>
</evidence>
<proteinExistence type="predicted"/>
<evidence type="ECO:0000313" key="1">
    <source>
        <dbReference type="EMBL" id="MEJ8306374.1"/>
    </source>
</evidence>
<comment type="caution">
    <text evidence="1">The sequence shown here is derived from an EMBL/GenBank/DDBJ whole genome shotgun (WGS) entry which is preliminary data.</text>
</comment>
<reference evidence="1" key="1">
    <citation type="submission" date="2024-03" db="EMBL/GenBank/DDBJ databases">
        <title>Whole genome sequecning of epiphytes from Marcgravia umbellata leaves.</title>
        <authorList>
            <person name="Kumar G."/>
            <person name="Savka M.A."/>
        </authorList>
    </citation>
    <scope>NUCLEOTIDE SEQUENCE</scope>
    <source>
        <strain evidence="1">RIT_BL5</strain>
    </source>
</reference>
<organism evidence="1 2">
    <name type="scientific">Saccharibacillus sacchari</name>
    <dbReference type="NCBI Taxonomy" id="456493"/>
    <lineage>
        <taxon>Bacteria</taxon>
        <taxon>Bacillati</taxon>
        <taxon>Bacillota</taxon>
        <taxon>Bacilli</taxon>
        <taxon>Bacillales</taxon>
        <taxon>Paenibacillaceae</taxon>
        <taxon>Saccharibacillus</taxon>
    </lineage>
</organism>
<protein>
    <submittedName>
        <fullName evidence="1">Amino acid permease</fullName>
    </submittedName>
</protein>
<name>A0ACC6PHK0_9BACL</name>
<sequence>MEVQNRSKLSSQTEFAVSESASAPEPKEPSGRLARTIGLPQAVALYIGAVLGSGILIVPGLAAQEAGPASLLAWGLMALLILPMALSMGLLSAAYPNAGGVSHFVTLAFGKKIGTLTGWFFLLSVPIGAPVAALTGAGYMAEAAGWSESVRIAMTIGILAAGLLINAVGMKTAGRIQVAVVIAIVAVLLLAAAAAMPQMRLDNLRPFVPHGWISVGSAASMLFWCFIGWEAVAHLSEEFKDPRRAAIRGVTVAAVIVGLLYAVTAFAVVASGAYIGADADTALVRMMSDSLGPAGGLLLGLTGLFICTATIVAYVGASSRVAYALSRQSEAPRWMGLRSKRYGTPIGAIAFLAGCFAVVLLLYATGAASLNDLIRLPNATFILTYLGGCAAGLKLLRGSRSGFAFSLISFVVMLLIFPFTGWAVLYPAAIVLLFIALRAIGHSRRKADRKS</sequence>